<feature type="transmembrane region" description="Helical" evidence="1">
    <location>
        <begin position="50"/>
        <end position="69"/>
    </location>
</feature>
<dbReference type="WBParaSite" id="PgR238X_g001_t01">
    <property type="protein sequence ID" value="PgR238X_g001_t01"/>
    <property type="gene ID" value="PgR238X_g001"/>
</dbReference>
<proteinExistence type="predicted"/>
<keyword evidence="1" id="KW-0472">Membrane</keyword>
<dbReference type="AlphaFoldDB" id="A0A915CKF0"/>
<keyword evidence="1" id="KW-0812">Transmembrane</keyword>
<evidence type="ECO:0000313" key="3">
    <source>
        <dbReference type="WBParaSite" id="PgR238X_g001_t01"/>
    </source>
</evidence>
<name>A0A915CKF0_PARUN</name>
<reference evidence="3" key="1">
    <citation type="submission" date="2022-11" db="UniProtKB">
        <authorList>
            <consortium name="WormBaseParasite"/>
        </authorList>
    </citation>
    <scope>IDENTIFICATION</scope>
</reference>
<organism evidence="2 3">
    <name type="scientific">Parascaris univalens</name>
    <name type="common">Nematode worm</name>
    <dbReference type="NCBI Taxonomy" id="6257"/>
    <lineage>
        <taxon>Eukaryota</taxon>
        <taxon>Metazoa</taxon>
        <taxon>Ecdysozoa</taxon>
        <taxon>Nematoda</taxon>
        <taxon>Chromadorea</taxon>
        <taxon>Rhabditida</taxon>
        <taxon>Spirurina</taxon>
        <taxon>Ascaridomorpha</taxon>
        <taxon>Ascaridoidea</taxon>
        <taxon>Ascarididae</taxon>
        <taxon>Parascaris</taxon>
    </lineage>
</organism>
<sequence>NFFDFNFSKYNAIFVFFCTSGEVKKLPFGMNSQCFLRILSAKIYKRYRNIVFILTATVLLIIVVGIYTAKLRTIYLNSNREQYIYAPIYISRFNGLIEPRDIMILVVLNDSINVNEI</sequence>
<protein>
    <submittedName>
        <fullName evidence="3">Uncharacterized protein</fullName>
    </submittedName>
</protein>
<evidence type="ECO:0000256" key="1">
    <source>
        <dbReference type="SAM" id="Phobius"/>
    </source>
</evidence>
<evidence type="ECO:0000313" key="2">
    <source>
        <dbReference type="Proteomes" id="UP000887569"/>
    </source>
</evidence>
<keyword evidence="1" id="KW-1133">Transmembrane helix</keyword>
<keyword evidence="2" id="KW-1185">Reference proteome</keyword>
<accession>A0A915CKF0</accession>
<dbReference type="Proteomes" id="UP000887569">
    <property type="component" value="Unplaced"/>
</dbReference>